<dbReference type="PANTHER" id="PTHR11439">
    <property type="entry name" value="GAG-POL-RELATED RETROTRANSPOSON"/>
    <property type="match status" value="1"/>
</dbReference>
<dbReference type="SUPFAM" id="SSF56672">
    <property type="entry name" value="DNA/RNA polymerases"/>
    <property type="match status" value="1"/>
</dbReference>
<keyword evidence="1" id="KW-1185">Reference proteome</keyword>
<gene>
    <name evidence="2" type="primary">LOC120255931</name>
</gene>
<evidence type="ECO:0000313" key="2">
    <source>
        <dbReference type="RefSeq" id="XP_039119631.1"/>
    </source>
</evidence>
<dbReference type="Proteomes" id="UP001515500">
    <property type="component" value="Unplaced"/>
</dbReference>
<dbReference type="InterPro" id="IPR043502">
    <property type="entry name" value="DNA/RNA_pol_sf"/>
</dbReference>
<organism evidence="1 2">
    <name type="scientific">Dioscorea cayennensis subsp. rotundata</name>
    <name type="common">White Guinea yam</name>
    <name type="synonym">Dioscorea rotundata</name>
    <dbReference type="NCBI Taxonomy" id="55577"/>
    <lineage>
        <taxon>Eukaryota</taxon>
        <taxon>Viridiplantae</taxon>
        <taxon>Streptophyta</taxon>
        <taxon>Embryophyta</taxon>
        <taxon>Tracheophyta</taxon>
        <taxon>Spermatophyta</taxon>
        <taxon>Magnoliopsida</taxon>
        <taxon>Liliopsida</taxon>
        <taxon>Dioscoreales</taxon>
        <taxon>Dioscoreaceae</taxon>
        <taxon>Dioscorea</taxon>
    </lineage>
</organism>
<dbReference type="PANTHER" id="PTHR11439:SF463">
    <property type="entry name" value="REVERSE TRANSCRIPTASE TY1_COPIA-TYPE DOMAIN-CONTAINING PROTEIN"/>
    <property type="match status" value="1"/>
</dbReference>
<reference evidence="2" key="1">
    <citation type="submission" date="2025-08" db="UniProtKB">
        <authorList>
            <consortium name="RefSeq"/>
        </authorList>
    </citation>
    <scope>IDENTIFICATION</scope>
</reference>
<dbReference type="AlphaFoldDB" id="A0AB40AXB1"/>
<evidence type="ECO:0000313" key="1">
    <source>
        <dbReference type="Proteomes" id="UP001515500"/>
    </source>
</evidence>
<sequence>MTDLGTLNYFLGLEVKQNEDGIFVTQRKYVENIFKPFGMQSCKHAATPMNMNGKMQADDGTGKADVWVYRRLIGKLLYLTHTHPDISYAVGILSRFMSNPTKQYLGAGKRLLRYLCGTKNLGLWYSRSMECRLQGYSDSDWGGCTDDRKSTSGMIFNLGTEDVSWGKTSQLYRQRRQNMWQ</sequence>
<accession>A0AB40AXB1</accession>
<proteinExistence type="predicted"/>
<dbReference type="GeneID" id="120255931"/>
<name>A0AB40AXB1_DIOCR</name>
<protein>
    <submittedName>
        <fullName evidence="2">Uncharacterized mitochondrial protein AtMg00810-like</fullName>
    </submittedName>
</protein>
<dbReference type="RefSeq" id="XP_039119631.1">
    <property type="nucleotide sequence ID" value="XM_039263697.1"/>
</dbReference>